<evidence type="ECO:0000313" key="1">
    <source>
        <dbReference type="EMBL" id="KAK3108790.1"/>
    </source>
</evidence>
<keyword evidence="2" id="KW-1185">Reference proteome</keyword>
<evidence type="ECO:0000313" key="2">
    <source>
        <dbReference type="Proteomes" id="UP001186944"/>
    </source>
</evidence>
<sequence>MEESRLSNAISNFGEVLVNHGLRDSPVASEEPEGMICETNFVLPGVYQPFHNINATAWLHGETSPFLMLMKKTQVEYTNMDMILAGRQRPFSDKYECVLLKPSNETQKTAKVNFSLTIDCVPARNESLVLVTMENKASLRSADINRTLKQTIVEVSMICKNENNVFALVTEESEEERVSILNKNTTVRPSMEPDAEIYIEKGTFDMPTDLTINVFDCDMSDHMLMQTAPLSTTLLSINTSNDHQLRKEVEITIPVKVPEDDNDSMCVLGTSKDNPQTVEDWEVMDADISDDGKGVCFRTKHLSIFTPIRKSDIEKDINGVVDALHAARRSVKKVIFDIYIRFDSNKRGRFELVVEVTSPRKEARELRENFWKKDGFIKHNSNNSICTVNSMQNFRIKIKGNFHSQNKNVFTVLRYDGKRGAKSILLELEVSNSSPAIDGIVLIEKEMEFVEIVEKVIPQSGIFCSKNMLIKESVVRKVAEKLLEIPIELEIPVEDQIEIFESNSPDTEGNVPVPDDDILEAMATEIEIKYPSTIPGYTAQILATIASQIDSTKLEPLRTNLMVNETDFKKMMDNSNTPAITALQVLLRYRGKRPHVSQVTTIQSVLRGIGAEDLALLLPDTKDLR</sequence>
<dbReference type="Proteomes" id="UP001186944">
    <property type="component" value="Unassembled WGS sequence"/>
</dbReference>
<dbReference type="EMBL" id="VSWD01000001">
    <property type="protein sequence ID" value="KAK3108790.1"/>
    <property type="molecule type" value="Genomic_DNA"/>
</dbReference>
<accession>A0AA89C6V8</accession>
<protein>
    <submittedName>
        <fullName evidence="1">Uncharacterized protein</fullName>
    </submittedName>
</protein>
<reference evidence="1" key="1">
    <citation type="submission" date="2019-08" db="EMBL/GenBank/DDBJ databases">
        <title>The improved chromosome-level genome for the pearl oyster Pinctada fucata martensii using PacBio sequencing and Hi-C.</title>
        <authorList>
            <person name="Zheng Z."/>
        </authorList>
    </citation>
    <scope>NUCLEOTIDE SEQUENCE</scope>
    <source>
        <strain evidence="1">ZZ-2019</strain>
        <tissue evidence="1">Adductor muscle</tissue>
    </source>
</reference>
<organism evidence="1 2">
    <name type="scientific">Pinctada imbricata</name>
    <name type="common">Atlantic pearl-oyster</name>
    <name type="synonym">Pinctada martensii</name>
    <dbReference type="NCBI Taxonomy" id="66713"/>
    <lineage>
        <taxon>Eukaryota</taxon>
        <taxon>Metazoa</taxon>
        <taxon>Spiralia</taxon>
        <taxon>Lophotrochozoa</taxon>
        <taxon>Mollusca</taxon>
        <taxon>Bivalvia</taxon>
        <taxon>Autobranchia</taxon>
        <taxon>Pteriomorphia</taxon>
        <taxon>Pterioida</taxon>
        <taxon>Pterioidea</taxon>
        <taxon>Pteriidae</taxon>
        <taxon>Pinctada</taxon>
    </lineage>
</organism>
<name>A0AA89C6V8_PINIB</name>
<dbReference type="AlphaFoldDB" id="A0AA89C6V8"/>
<comment type="caution">
    <text evidence="1">The sequence shown here is derived from an EMBL/GenBank/DDBJ whole genome shotgun (WGS) entry which is preliminary data.</text>
</comment>
<proteinExistence type="predicted"/>
<gene>
    <name evidence="1" type="ORF">FSP39_015822</name>
</gene>
<dbReference type="Gene3D" id="2.60.220.30">
    <property type="match status" value="1"/>
</dbReference>